<gene>
    <name evidence="1" type="ORF">LTRI10_LOCUS42431</name>
</gene>
<reference evidence="1 2" key="1">
    <citation type="submission" date="2024-04" db="EMBL/GenBank/DDBJ databases">
        <authorList>
            <person name="Fracassetti M."/>
        </authorList>
    </citation>
    <scope>NUCLEOTIDE SEQUENCE [LARGE SCALE GENOMIC DNA]</scope>
</reference>
<protein>
    <submittedName>
        <fullName evidence="1">Uncharacterized protein</fullName>
    </submittedName>
</protein>
<dbReference type="EMBL" id="OZ034820">
    <property type="protein sequence ID" value="CAL1402431.1"/>
    <property type="molecule type" value="Genomic_DNA"/>
</dbReference>
<dbReference type="Proteomes" id="UP001497516">
    <property type="component" value="Chromosome 7"/>
</dbReference>
<evidence type="ECO:0000313" key="1">
    <source>
        <dbReference type="EMBL" id="CAL1402431.1"/>
    </source>
</evidence>
<accession>A0AAV2FVR6</accession>
<name>A0AAV2FVR6_9ROSI</name>
<sequence length="84" mass="9449">MSSSSDIFSNYLRSTAIASSSTEMSRDVHHVVKEDRHLSKRHVEGVGIRLPPLHKCRYESSVQLALKGDIYGVRKARCLYSTQA</sequence>
<evidence type="ECO:0000313" key="2">
    <source>
        <dbReference type="Proteomes" id="UP001497516"/>
    </source>
</evidence>
<organism evidence="1 2">
    <name type="scientific">Linum trigynum</name>
    <dbReference type="NCBI Taxonomy" id="586398"/>
    <lineage>
        <taxon>Eukaryota</taxon>
        <taxon>Viridiplantae</taxon>
        <taxon>Streptophyta</taxon>
        <taxon>Embryophyta</taxon>
        <taxon>Tracheophyta</taxon>
        <taxon>Spermatophyta</taxon>
        <taxon>Magnoliopsida</taxon>
        <taxon>eudicotyledons</taxon>
        <taxon>Gunneridae</taxon>
        <taxon>Pentapetalae</taxon>
        <taxon>rosids</taxon>
        <taxon>fabids</taxon>
        <taxon>Malpighiales</taxon>
        <taxon>Linaceae</taxon>
        <taxon>Linum</taxon>
    </lineage>
</organism>
<dbReference type="AlphaFoldDB" id="A0AAV2FVR6"/>
<keyword evidence="2" id="KW-1185">Reference proteome</keyword>
<proteinExistence type="predicted"/>